<dbReference type="GO" id="GO:0003723">
    <property type="term" value="F:RNA binding"/>
    <property type="evidence" value="ECO:0007669"/>
    <property type="project" value="UniProtKB-UniRule"/>
</dbReference>
<evidence type="ECO:0000256" key="1">
    <source>
        <dbReference type="PROSITE-ProRule" id="PRU00117"/>
    </source>
</evidence>
<reference evidence="3 4" key="1">
    <citation type="submission" date="2020-04" db="EMBL/GenBank/DDBJ databases">
        <title>Perkinsus chesapeaki whole genome sequence.</title>
        <authorList>
            <person name="Bogema D.R."/>
        </authorList>
    </citation>
    <scope>NUCLEOTIDE SEQUENCE [LARGE SCALE GENOMIC DNA]</scope>
    <source>
        <strain evidence="3">ATCC PRA-425</strain>
    </source>
</reference>
<dbReference type="SUPFAM" id="SSF54791">
    <property type="entry name" value="Eukaryotic type KH-domain (KH-domain type I)"/>
    <property type="match status" value="1"/>
</dbReference>
<keyword evidence="4" id="KW-1185">Reference proteome</keyword>
<evidence type="ECO:0000259" key="2">
    <source>
        <dbReference type="Pfam" id="PF00013"/>
    </source>
</evidence>
<accession>A0A7J6MCF9</accession>
<dbReference type="InterPro" id="IPR004088">
    <property type="entry name" value="KH_dom_type_1"/>
</dbReference>
<keyword evidence="1" id="KW-0694">RNA-binding</keyword>
<dbReference type="InterPro" id="IPR036612">
    <property type="entry name" value="KH_dom_type_1_sf"/>
</dbReference>
<dbReference type="PROSITE" id="PS50084">
    <property type="entry name" value="KH_TYPE_1"/>
    <property type="match status" value="1"/>
</dbReference>
<proteinExistence type="predicted"/>
<dbReference type="AlphaFoldDB" id="A0A7J6MCF9"/>
<protein>
    <recommendedName>
        <fullName evidence="2">K Homology domain-containing protein</fullName>
    </recommendedName>
</protein>
<dbReference type="Proteomes" id="UP000591131">
    <property type="component" value="Unassembled WGS sequence"/>
</dbReference>
<organism evidence="3 4">
    <name type="scientific">Perkinsus chesapeaki</name>
    <name type="common">Clam parasite</name>
    <name type="synonym">Perkinsus andrewsi</name>
    <dbReference type="NCBI Taxonomy" id="330153"/>
    <lineage>
        <taxon>Eukaryota</taxon>
        <taxon>Sar</taxon>
        <taxon>Alveolata</taxon>
        <taxon>Perkinsozoa</taxon>
        <taxon>Perkinsea</taxon>
        <taxon>Perkinsida</taxon>
        <taxon>Perkinsidae</taxon>
        <taxon>Perkinsus</taxon>
    </lineage>
</organism>
<dbReference type="Gene3D" id="3.30.1370.10">
    <property type="entry name" value="K Homology domain, type 1"/>
    <property type="match status" value="1"/>
</dbReference>
<name>A0A7J6MCF9_PERCH</name>
<comment type="caution">
    <text evidence="3">The sequence shown here is derived from an EMBL/GenBank/DDBJ whole genome shotgun (WGS) entry which is preliminary data.</text>
</comment>
<evidence type="ECO:0000313" key="3">
    <source>
        <dbReference type="EMBL" id="KAF4669239.1"/>
    </source>
</evidence>
<feature type="domain" description="K Homology" evidence="2">
    <location>
        <begin position="56"/>
        <end position="120"/>
    </location>
</feature>
<evidence type="ECO:0000313" key="4">
    <source>
        <dbReference type="Proteomes" id="UP000591131"/>
    </source>
</evidence>
<dbReference type="EMBL" id="JAAPAO010000174">
    <property type="protein sequence ID" value="KAF4669239.1"/>
    <property type="molecule type" value="Genomic_DNA"/>
</dbReference>
<gene>
    <name evidence="3" type="ORF">FOL47_002628</name>
</gene>
<dbReference type="Pfam" id="PF00013">
    <property type="entry name" value="KH_1"/>
    <property type="match status" value="1"/>
</dbReference>
<sequence length="289" mass="31655">MARSILIDVGMQDLVILGQQGIKSVPSRSTRKRKARAKLAAKVRDERFRAGPYWFKMLIPEATAGVIMGHGGSTLINLEKETLAAIKLSPYGSYFANSCLRVLVVAAPTLEALEKVITKIVANFILEDDSSNSIYISLASPEALAAARNIDPSLRVAEPTLQHGNESIMEVSLEDYNNDKILLSIACAAIAVAIQFDRSHISDTVRLAYDANVQTLADDMDTLVDAHFCNIVCGCKSLVPPATLDWLSKNYRVEIDTFSDEHQCYVIRIGGIVRDVYTALHTLALMSVI</sequence>
<dbReference type="OrthoDB" id="441329at2759"/>